<dbReference type="PANTHER" id="PTHR46564:SF1">
    <property type="entry name" value="TRANSPOSASE"/>
    <property type="match status" value="1"/>
</dbReference>
<evidence type="ECO:0000256" key="1">
    <source>
        <dbReference type="SAM" id="MobiDB-lite"/>
    </source>
</evidence>
<feature type="region of interest" description="Disordered" evidence="1">
    <location>
        <begin position="1"/>
        <end position="34"/>
    </location>
</feature>
<dbReference type="InterPro" id="IPR036397">
    <property type="entry name" value="RNaseH_sf"/>
</dbReference>
<dbReference type="InterPro" id="IPR012337">
    <property type="entry name" value="RNaseH-like_sf"/>
</dbReference>
<sequence>MYGRGSCPQSHRTGQTEREQSQGSLAESHGQGSERPDVQAFFISIGARYKRIRKRPRGVPSPQLYAYKTEKLQELEQLNRDGKIDLYYADESHVCTEGYVPYGWQFRDEDVYIPSQKAQRVNIFGMIDRNNRYHGFTTTESIDADKIVEYLDGFSLRIKRDTFIVLDNASVHRNKKVRELRVLWEKRGLFLFYLPPYSPHLNLAETLWRIMKTKWIRPQDYASSDNLFYTVNRALAAVGDTLGIKLKHNAA</sequence>
<name>A0ABR8YD62_9BACT</name>
<dbReference type="PANTHER" id="PTHR46564">
    <property type="entry name" value="TRANSPOSASE"/>
    <property type="match status" value="1"/>
</dbReference>
<reference evidence="3 4" key="1">
    <citation type="submission" date="2020-08" db="EMBL/GenBank/DDBJ databases">
        <title>A Genomic Blueprint of the Chicken Gut Microbiome.</title>
        <authorList>
            <person name="Gilroy R."/>
            <person name="Ravi A."/>
            <person name="Getino M."/>
            <person name="Pursley I."/>
            <person name="Horton D.L."/>
            <person name="Alikhan N.-F."/>
            <person name="Baker D."/>
            <person name="Gharbi K."/>
            <person name="Hall N."/>
            <person name="Watson M."/>
            <person name="Adriaenssens E.M."/>
            <person name="Foster-Nyarko E."/>
            <person name="Jarju S."/>
            <person name="Secka A."/>
            <person name="Antonio M."/>
            <person name="Oren A."/>
            <person name="Chaudhuri R."/>
            <person name="La Ragione R.M."/>
            <person name="Hildebrand F."/>
            <person name="Pallen M.J."/>
        </authorList>
    </citation>
    <scope>NUCLEOTIDE SEQUENCE [LARGE SCALE GENOMIC DNA]</scope>
    <source>
        <strain evidence="3 4">Sa1CVN1</strain>
    </source>
</reference>
<gene>
    <name evidence="3" type="ORF">H9625_17345</name>
</gene>
<comment type="caution">
    <text evidence="3">The sequence shown here is derived from an EMBL/GenBank/DDBJ whole genome shotgun (WGS) entry which is preliminary data.</text>
</comment>
<protein>
    <submittedName>
        <fullName evidence="3">IS630 family transposase</fullName>
    </submittedName>
</protein>
<dbReference type="Proteomes" id="UP000620874">
    <property type="component" value="Unassembled WGS sequence"/>
</dbReference>
<evidence type="ECO:0000259" key="2">
    <source>
        <dbReference type="Pfam" id="PF13358"/>
    </source>
</evidence>
<accession>A0ABR8YD62</accession>
<dbReference type="InterPro" id="IPR038717">
    <property type="entry name" value="Tc1-like_DDE_dom"/>
</dbReference>
<dbReference type="NCBIfam" id="NF033545">
    <property type="entry name" value="transpos_IS630"/>
    <property type="match status" value="1"/>
</dbReference>
<proteinExistence type="predicted"/>
<dbReference type="SUPFAM" id="SSF53098">
    <property type="entry name" value="Ribonuclease H-like"/>
    <property type="match status" value="1"/>
</dbReference>
<keyword evidence="4" id="KW-1185">Reference proteome</keyword>
<organism evidence="3 4">
    <name type="scientific">Phocaeicola intestinalis</name>
    <dbReference type="NCBI Taxonomy" id="2762212"/>
    <lineage>
        <taxon>Bacteria</taxon>
        <taxon>Pseudomonadati</taxon>
        <taxon>Bacteroidota</taxon>
        <taxon>Bacteroidia</taxon>
        <taxon>Bacteroidales</taxon>
        <taxon>Bacteroidaceae</taxon>
        <taxon>Phocaeicola</taxon>
    </lineage>
</organism>
<evidence type="ECO:0000313" key="4">
    <source>
        <dbReference type="Proteomes" id="UP000620874"/>
    </source>
</evidence>
<dbReference type="EMBL" id="JACSPP010000134">
    <property type="protein sequence ID" value="MBD8042156.1"/>
    <property type="molecule type" value="Genomic_DNA"/>
</dbReference>
<dbReference type="Gene3D" id="3.30.420.10">
    <property type="entry name" value="Ribonuclease H-like superfamily/Ribonuclease H"/>
    <property type="match status" value="1"/>
</dbReference>
<dbReference type="Pfam" id="PF13358">
    <property type="entry name" value="DDE_3"/>
    <property type="match status" value="1"/>
</dbReference>
<feature type="domain" description="Tc1-like transposase DDE" evidence="2">
    <location>
        <begin position="85"/>
        <end position="227"/>
    </location>
</feature>
<evidence type="ECO:0000313" key="3">
    <source>
        <dbReference type="EMBL" id="MBD8042156.1"/>
    </source>
</evidence>
<dbReference type="InterPro" id="IPR047655">
    <property type="entry name" value="Transpos_IS630-like"/>
</dbReference>